<accession>A0A0R3WS01</accession>
<evidence type="ECO:0000313" key="1">
    <source>
        <dbReference type="WBParaSite" id="TTAC_0000354101-mRNA-1"/>
    </source>
</evidence>
<reference evidence="1" key="1">
    <citation type="submission" date="2017-02" db="UniProtKB">
        <authorList>
            <consortium name="WormBaseParasite"/>
        </authorList>
    </citation>
    <scope>IDENTIFICATION</scope>
</reference>
<dbReference type="AlphaFoldDB" id="A0A0R3WS01"/>
<name>A0A0R3WS01_HYDTA</name>
<protein>
    <submittedName>
        <fullName evidence="1">Ras-GEF domain-containing protein</fullName>
    </submittedName>
</protein>
<proteinExistence type="predicted"/>
<dbReference type="STRING" id="6205.A0A0R3WS01"/>
<sequence>LPTLLEFIEGTRVYLESLNEPSAMVVTMFSSSTATATTAFGVGHGGPAAVVAPSTSVTAVTAPSLPSATTAAVATSMSSPVGTSPGSGLMVGAVATCGVSGAPASTVVGGASGGAGGSGSGSGGIGAGGGPAGVSGGSVQNPSVAAAATTPSATAAASAAPAHAPTGVDPMVLTEMRLYFCVFIRDLIRHLPRERRQRLLPPATRRNLVLLIARWSGFYEHIHNNRFTDIPATWSSARLFLTGVKVPFLRSLDWHSISCH</sequence>
<organism evidence="1">
    <name type="scientific">Hydatigena taeniaeformis</name>
    <name type="common">Feline tapeworm</name>
    <name type="synonym">Taenia taeniaeformis</name>
    <dbReference type="NCBI Taxonomy" id="6205"/>
    <lineage>
        <taxon>Eukaryota</taxon>
        <taxon>Metazoa</taxon>
        <taxon>Spiralia</taxon>
        <taxon>Lophotrochozoa</taxon>
        <taxon>Platyhelminthes</taxon>
        <taxon>Cestoda</taxon>
        <taxon>Eucestoda</taxon>
        <taxon>Cyclophyllidea</taxon>
        <taxon>Taeniidae</taxon>
        <taxon>Hydatigera</taxon>
    </lineage>
</organism>
<dbReference type="WBParaSite" id="TTAC_0000354101-mRNA-1">
    <property type="protein sequence ID" value="TTAC_0000354101-mRNA-1"/>
    <property type="gene ID" value="TTAC_0000354101"/>
</dbReference>